<dbReference type="AlphaFoldDB" id="A0A095B912"/>
<dbReference type="InterPro" id="IPR056928">
    <property type="entry name" value="Gp77-like"/>
</dbReference>
<dbReference type="PATRIC" id="fig|104102.11.peg.2280"/>
<reference evidence="2 3" key="1">
    <citation type="submission" date="2014-06" db="EMBL/GenBank/DDBJ databases">
        <title>Functional and comparative genomic analyses of the Drosophila gut microbiota identify candidate symbiosis factors.</title>
        <authorList>
            <person name="Newell P.D."/>
            <person name="Chaston J.M."/>
            <person name="Douglas A.E."/>
        </authorList>
    </citation>
    <scope>NUCLEOTIDE SEQUENCE [LARGE SCALE GENOMIC DNA]</scope>
    <source>
        <strain evidence="2 3">DmCS_006</strain>
    </source>
</reference>
<sequence length="175" mass="17895">MIAPLPSSGWHPAPGRTIPVVVPASLRLRGLLGQAVTVSWSPKSSADTLDFTLDTSEWLHGTGDYLASVAASVTTAAGQKTDMRVLWATLVNGMACLFLSGGIPGTVQTVLVSITTQQGRSLSQPVAIAILSTSPATPPATAPSLPDGTPVPPNALALSQSVILTTESGKPYLLA</sequence>
<organism evidence="2 3">
    <name type="scientific">Acetobacter tropicalis</name>
    <dbReference type="NCBI Taxonomy" id="104102"/>
    <lineage>
        <taxon>Bacteria</taxon>
        <taxon>Pseudomonadati</taxon>
        <taxon>Pseudomonadota</taxon>
        <taxon>Alphaproteobacteria</taxon>
        <taxon>Acetobacterales</taxon>
        <taxon>Acetobacteraceae</taxon>
        <taxon>Acetobacter</taxon>
    </lineage>
</organism>
<evidence type="ECO:0000313" key="1">
    <source>
        <dbReference type="EMBL" id="GEL50870.1"/>
    </source>
</evidence>
<dbReference type="RefSeq" id="WP_035378416.1">
    <property type="nucleotide sequence ID" value="NZ_BJVR01000017.1"/>
</dbReference>
<dbReference type="Proteomes" id="UP000321800">
    <property type="component" value="Unassembled WGS sequence"/>
</dbReference>
<dbReference type="Proteomes" id="UP000029448">
    <property type="component" value="Unassembled WGS sequence"/>
</dbReference>
<protein>
    <submittedName>
        <fullName evidence="2">Uncharacterized protein</fullName>
    </submittedName>
</protein>
<gene>
    <name evidence="2" type="ORF">AtDm6_0909</name>
    <name evidence="1" type="ORF">ATR01nite_19450</name>
</gene>
<evidence type="ECO:0000313" key="3">
    <source>
        <dbReference type="Proteomes" id="UP000029448"/>
    </source>
</evidence>
<keyword evidence="3" id="KW-1185">Reference proteome</keyword>
<dbReference type="GeneID" id="89477659"/>
<proteinExistence type="predicted"/>
<evidence type="ECO:0000313" key="4">
    <source>
        <dbReference type="Proteomes" id="UP000321800"/>
    </source>
</evidence>
<reference evidence="1 4" key="2">
    <citation type="submission" date="2019-07" db="EMBL/GenBank/DDBJ databases">
        <title>Whole genome shotgun sequence of Acetobacter tropicalis NBRC 16470.</title>
        <authorList>
            <person name="Hosoyama A."/>
            <person name="Uohara A."/>
            <person name="Ohji S."/>
            <person name="Ichikawa N."/>
        </authorList>
    </citation>
    <scope>NUCLEOTIDE SEQUENCE [LARGE SCALE GENOMIC DNA]</scope>
    <source>
        <strain evidence="1 4">NBRC 16470</strain>
    </source>
</reference>
<dbReference type="EMBL" id="JOKM01000021">
    <property type="protein sequence ID" value="KGB25228.1"/>
    <property type="molecule type" value="Genomic_DNA"/>
</dbReference>
<comment type="caution">
    <text evidence="2">The sequence shown here is derived from an EMBL/GenBank/DDBJ whole genome shotgun (WGS) entry which is preliminary data.</text>
</comment>
<accession>A0A095B912</accession>
<evidence type="ECO:0000313" key="2">
    <source>
        <dbReference type="EMBL" id="KGB25228.1"/>
    </source>
</evidence>
<dbReference type="Pfam" id="PF23148">
    <property type="entry name" value="Gp77"/>
    <property type="match status" value="1"/>
</dbReference>
<name>A0A095B912_9PROT</name>
<dbReference type="EMBL" id="BJVR01000017">
    <property type="protein sequence ID" value="GEL50870.1"/>
    <property type="molecule type" value="Genomic_DNA"/>
</dbReference>
<dbReference type="STRING" id="104102.AtDm6_0909"/>